<dbReference type="EMBL" id="AZBU02000008">
    <property type="protein sequence ID" value="TKR68453.1"/>
    <property type="molecule type" value="Genomic_DNA"/>
</dbReference>
<comment type="caution">
    <text evidence="1">The sequence shown here is derived from an EMBL/GenBank/DDBJ whole genome shotgun (WGS) entry which is preliminary data.</text>
</comment>
<evidence type="ECO:0000313" key="1">
    <source>
        <dbReference type="EMBL" id="TKR68453.1"/>
    </source>
</evidence>
<reference evidence="1 2" key="2">
    <citation type="journal article" date="2019" name="G3 (Bethesda)">
        <title>Hybrid Assembly of the Genome of the Entomopathogenic Nematode Steinernema carpocapsae Identifies the X-Chromosome.</title>
        <authorList>
            <person name="Serra L."/>
            <person name="Macchietto M."/>
            <person name="Macias-Munoz A."/>
            <person name="McGill C.J."/>
            <person name="Rodriguez I.M."/>
            <person name="Rodriguez B."/>
            <person name="Murad R."/>
            <person name="Mortazavi A."/>
        </authorList>
    </citation>
    <scope>NUCLEOTIDE SEQUENCE [LARGE SCALE GENOMIC DNA]</scope>
    <source>
        <strain evidence="1 2">ALL</strain>
    </source>
</reference>
<name>A0A4U5MHI9_STECR</name>
<protein>
    <submittedName>
        <fullName evidence="1">Uncharacterized protein</fullName>
    </submittedName>
</protein>
<sequence>MYCQIPIRYHITSHLLDPFNKLSKITNSFQQLSSSSQMHHEGFIVGVILQIPGHVRAHARAFGGVDLGFGNNLRSIWLQRIQKGEICVRFLAGL</sequence>
<gene>
    <name evidence="1" type="ORF">L596_024436</name>
</gene>
<dbReference type="Proteomes" id="UP000298663">
    <property type="component" value="Unassembled WGS sequence"/>
</dbReference>
<accession>A0A4U5MHI9</accession>
<keyword evidence="2" id="KW-1185">Reference proteome</keyword>
<dbReference type="AlphaFoldDB" id="A0A4U5MHI9"/>
<evidence type="ECO:0000313" key="2">
    <source>
        <dbReference type="Proteomes" id="UP000298663"/>
    </source>
</evidence>
<proteinExistence type="predicted"/>
<organism evidence="1 2">
    <name type="scientific">Steinernema carpocapsae</name>
    <name type="common">Entomopathogenic nematode</name>
    <dbReference type="NCBI Taxonomy" id="34508"/>
    <lineage>
        <taxon>Eukaryota</taxon>
        <taxon>Metazoa</taxon>
        <taxon>Ecdysozoa</taxon>
        <taxon>Nematoda</taxon>
        <taxon>Chromadorea</taxon>
        <taxon>Rhabditida</taxon>
        <taxon>Tylenchina</taxon>
        <taxon>Panagrolaimomorpha</taxon>
        <taxon>Strongyloidoidea</taxon>
        <taxon>Steinernematidae</taxon>
        <taxon>Steinernema</taxon>
    </lineage>
</organism>
<reference evidence="1 2" key="1">
    <citation type="journal article" date="2015" name="Genome Biol.">
        <title>Comparative genomics of Steinernema reveals deeply conserved gene regulatory networks.</title>
        <authorList>
            <person name="Dillman A.R."/>
            <person name="Macchietto M."/>
            <person name="Porter C.F."/>
            <person name="Rogers A."/>
            <person name="Williams B."/>
            <person name="Antoshechkin I."/>
            <person name="Lee M.M."/>
            <person name="Goodwin Z."/>
            <person name="Lu X."/>
            <person name="Lewis E.E."/>
            <person name="Goodrich-Blair H."/>
            <person name="Stock S.P."/>
            <person name="Adams B.J."/>
            <person name="Sternberg P.W."/>
            <person name="Mortazavi A."/>
        </authorList>
    </citation>
    <scope>NUCLEOTIDE SEQUENCE [LARGE SCALE GENOMIC DNA]</scope>
    <source>
        <strain evidence="1 2">ALL</strain>
    </source>
</reference>